<keyword evidence="1" id="KW-0472">Membrane</keyword>
<organism evidence="2 3">
    <name type="scientific">Effusibacillus consociatus</name>
    <dbReference type="NCBI Taxonomy" id="1117041"/>
    <lineage>
        <taxon>Bacteria</taxon>
        <taxon>Bacillati</taxon>
        <taxon>Bacillota</taxon>
        <taxon>Bacilli</taxon>
        <taxon>Bacillales</taxon>
        <taxon>Alicyclobacillaceae</taxon>
        <taxon>Effusibacillus</taxon>
    </lineage>
</organism>
<comment type="caution">
    <text evidence="2">The sequence shown here is derived from an EMBL/GenBank/DDBJ whole genome shotgun (WGS) entry which is preliminary data.</text>
</comment>
<evidence type="ECO:0000313" key="2">
    <source>
        <dbReference type="EMBL" id="MFC4767586.1"/>
    </source>
</evidence>
<keyword evidence="1" id="KW-1133">Transmembrane helix</keyword>
<feature type="transmembrane region" description="Helical" evidence="1">
    <location>
        <begin position="51"/>
        <end position="70"/>
    </location>
</feature>
<dbReference type="RefSeq" id="WP_380025509.1">
    <property type="nucleotide sequence ID" value="NZ_JBHSHC010000077.1"/>
</dbReference>
<protein>
    <submittedName>
        <fullName evidence="2">HAD family hydrolase</fullName>
    </submittedName>
</protein>
<evidence type="ECO:0000256" key="1">
    <source>
        <dbReference type="SAM" id="Phobius"/>
    </source>
</evidence>
<dbReference type="InterPro" id="IPR036412">
    <property type="entry name" value="HAD-like_sf"/>
</dbReference>
<dbReference type="Pfam" id="PF12710">
    <property type="entry name" value="HAD"/>
    <property type="match status" value="1"/>
</dbReference>
<dbReference type="Proteomes" id="UP001596002">
    <property type="component" value="Unassembled WGS sequence"/>
</dbReference>
<dbReference type="InterPro" id="IPR023214">
    <property type="entry name" value="HAD_sf"/>
</dbReference>
<proteinExistence type="predicted"/>
<reference evidence="3" key="1">
    <citation type="journal article" date="2019" name="Int. J. Syst. Evol. Microbiol.">
        <title>The Global Catalogue of Microorganisms (GCM) 10K type strain sequencing project: providing services to taxonomists for standard genome sequencing and annotation.</title>
        <authorList>
            <consortium name="The Broad Institute Genomics Platform"/>
            <consortium name="The Broad Institute Genome Sequencing Center for Infectious Disease"/>
            <person name="Wu L."/>
            <person name="Ma J."/>
        </authorList>
    </citation>
    <scope>NUCLEOTIDE SEQUENCE [LARGE SCALE GENOMIC DNA]</scope>
    <source>
        <strain evidence="3">WYCCWR 12678</strain>
    </source>
</reference>
<dbReference type="SUPFAM" id="SSF56784">
    <property type="entry name" value="HAD-like"/>
    <property type="match status" value="1"/>
</dbReference>
<name>A0ABV9Q060_9BACL</name>
<dbReference type="GO" id="GO:0016787">
    <property type="term" value="F:hydrolase activity"/>
    <property type="evidence" value="ECO:0007669"/>
    <property type="project" value="UniProtKB-KW"/>
</dbReference>
<accession>A0ABV9Q060</accession>
<sequence length="229" mass="26896">MYTIFTDFSYIDELIENGVEYAVIDVDNTIAQSSATDLGLTIKKEQISNKILWLLWVCLFAIQIPFFYLIDFFNRDFLLKVVMKKYHSFSLSKIEKSAEELFEKKLKKQFIMFTHDLIFHLKKKGVKVVLLSHNIEPLIKKYAKYFDVPYVCLSVKPNGNRCEVDLSNLADFKLREIQKYDPSKTIAIGDSKHDFPVLNYVKYPIVVCHKKEKWIDKLQNEPLIIPINK</sequence>
<evidence type="ECO:0000313" key="3">
    <source>
        <dbReference type="Proteomes" id="UP001596002"/>
    </source>
</evidence>
<keyword evidence="3" id="KW-1185">Reference proteome</keyword>
<gene>
    <name evidence="2" type="ORF">ACFO8Q_09455</name>
</gene>
<keyword evidence="1" id="KW-0812">Transmembrane</keyword>
<dbReference type="Gene3D" id="3.40.50.1000">
    <property type="entry name" value="HAD superfamily/HAD-like"/>
    <property type="match status" value="1"/>
</dbReference>
<keyword evidence="2" id="KW-0378">Hydrolase</keyword>
<dbReference type="EMBL" id="JBHSHC010000077">
    <property type="protein sequence ID" value="MFC4767586.1"/>
    <property type="molecule type" value="Genomic_DNA"/>
</dbReference>